<dbReference type="RefSeq" id="WP_003636452.1">
    <property type="nucleotide sequence ID" value="NZ_AZDF01000053.1"/>
</dbReference>
<name>C0XFP0_LENH9</name>
<keyword evidence="1" id="KW-0175">Coiled coil</keyword>
<evidence type="ECO:0000256" key="1">
    <source>
        <dbReference type="SAM" id="Coils"/>
    </source>
</evidence>
<dbReference type="HOGENOM" id="CLU_3185002_0_0_9"/>
<feature type="coiled-coil region" evidence="1">
    <location>
        <begin position="14"/>
        <end position="48"/>
    </location>
</feature>
<organism evidence="2 3">
    <name type="scientific">Lentilactobacillus hilgardii (strain ATCC 8290 / DSM 20176 / CCUG 30140 / JCM 1155 / KCTC 3500 / NBRC 15886 / NCIMB 8040 / NRRL B-1843 / 9)</name>
    <dbReference type="NCBI Taxonomy" id="1423757"/>
    <lineage>
        <taxon>Bacteria</taxon>
        <taxon>Bacillati</taxon>
        <taxon>Bacillota</taxon>
        <taxon>Bacilli</taxon>
        <taxon>Lactobacillales</taxon>
        <taxon>Lactobacillaceae</taxon>
        <taxon>Lentilactobacillus</taxon>
    </lineage>
</organism>
<accession>C0XFP0</accession>
<evidence type="ECO:0000313" key="3">
    <source>
        <dbReference type="Proteomes" id="UP000003752"/>
    </source>
</evidence>
<reference evidence="2 3" key="1">
    <citation type="submission" date="2009-01" db="EMBL/GenBank/DDBJ databases">
        <authorList>
            <person name="Qin X."/>
            <person name="Bachman B."/>
            <person name="Battles P."/>
            <person name="Bell A."/>
            <person name="Bess C."/>
            <person name="Bickham C."/>
            <person name="Chaboub L."/>
            <person name="Chen D."/>
            <person name="Coyle M."/>
            <person name="Deiros D.R."/>
            <person name="Dinh H."/>
            <person name="Forbes L."/>
            <person name="Fowler G."/>
            <person name="Francisco L."/>
            <person name="Fu Q."/>
            <person name="Gubbala S."/>
            <person name="Hale W."/>
            <person name="Han Y."/>
            <person name="Hemphill L."/>
            <person name="Highlander S.K."/>
            <person name="Hirani K."/>
            <person name="Hogues M."/>
            <person name="Jackson L."/>
            <person name="Jakkamsetti A."/>
            <person name="Javaid M."/>
            <person name="Jiang H."/>
            <person name="Korchina V."/>
            <person name="Kovar C."/>
            <person name="Lara F."/>
            <person name="Lee S."/>
            <person name="Mata R."/>
            <person name="Mathew T."/>
            <person name="Moen C."/>
            <person name="Morales K."/>
            <person name="Munidasa M."/>
            <person name="Nazareth L."/>
            <person name="Ngo R."/>
            <person name="Nguyen L."/>
            <person name="Okwuonu G."/>
            <person name="Ongeri F."/>
            <person name="Patil S."/>
            <person name="Petrosino J."/>
            <person name="Pham C."/>
            <person name="Pham P."/>
            <person name="Pu L.-L."/>
            <person name="Puazo M."/>
            <person name="Raj R."/>
            <person name="Reid J."/>
            <person name="Rouhana J."/>
            <person name="Saada N."/>
            <person name="Shang Y."/>
            <person name="Simmons D."/>
            <person name="Thornton R."/>
            <person name="Warren J."/>
            <person name="Weissenberger G."/>
            <person name="Zhang J."/>
            <person name="Zhang L."/>
            <person name="Zhou C."/>
            <person name="Zhu D."/>
            <person name="Muzny D."/>
            <person name="Worley K."/>
            <person name="Gibbs R."/>
        </authorList>
    </citation>
    <scope>NUCLEOTIDE SEQUENCE [LARGE SCALE GENOMIC DNA]</scope>
    <source>
        <strain evidence="3">ATCC 8290 / DSM 20176 / CCUG 30140 / JCM 1155 / KCTC 3500 / NBRC 15886 / NCIMB 8040 / NRRL B-1843 / 9</strain>
    </source>
</reference>
<dbReference type="Proteomes" id="UP000003752">
    <property type="component" value="Unassembled WGS sequence"/>
</dbReference>
<dbReference type="SMR" id="C0XFP0"/>
<proteinExistence type="predicted"/>
<dbReference type="PATRIC" id="fig|1423757.3.peg.2115"/>
<comment type="caution">
    <text evidence="2">The sequence shown here is derived from an EMBL/GenBank/DDBJ whole genome shotgun (WGS) entry which is preliminary data.</text>
</comment>
<dbReference type="EMBL" id="ACGP01000004">
    <property type="protein sequence ID" value="EEI25792.1"/>
    <property type="molecule type" value="Genomic_DNA"/>
</dbReference>
<gene>
    <name evidence="2" type="ORF">HMPREF0519_0051</name>
</gene>
<dbReference type="AlphaFoldDB" id="C0XFP0"/>
<keyword evidence="3" id="KW-1185">Reference proteome</keyword>
<protein>
    <submittedName>
        <fullName evidence="2">Uncharacterized protein</fullName>
    </submittedName>
</protein>
<evidence type="ECO:0000313" key="2">
    <source>
        <dbReference type="EMBL" id="EEI25792.1"/>
    </source>
</evidence>
<sequence length="53" mass="6122">MSNINAQDLINQLVNEYSQDMAAKNQQIALLKIENNQLKKKAKNNEQGTRIHR</sequence>